<dbReference type="InterPro" id="IPR012657">
    <property type="entry name" value="23S_rRNA-intervening_sequence"/>
</dbReference>
<gene>
    <name evidence="1" type="ORF">GS398_01915</name>
</gene>
<evidence type="ECO:0000313" key="1">
    <source>
        <dbReference type="EMBL" id="MXV14040.1"/>
    </source>
</evidence>
<comment type="caution">
    <text evidence="1">The sequence shown here is derived from an EMBL/GenBank/DDBJ whole genome shotgun (WGS) entry which is preliminary data.</text>
</comment>
<dbReference type="Gene3D" id="1.20.1440.60">
    <property type="entry name" value="23S rRNA-intervening sequence"/>
    <property type="match status" value="1"/>
</dbReference>
<keyword evidence="2" id="KW-1185">Reference proteome</keyword>
<dbReference type="NCBIfam" id="TIGR02436">
    <property type="entry name" value="four helix bundle protein"/>
    <property type="match status" value="1"/>
</dbReference>
<dbReference type="InterPro" id="IPR036583">
    <property type="entry name" value="23S_rRNA_IVS_sf"/>
</dbReference>
<proteinExistence type="predicted"/>
<name>A0A7K1XSZ6_9SPHI</name>
<dbReference type="RefSeq" id="WP_160905049.1">
    <property type="nucleotide sequence ID" value="NZ_WVHS01000001.1"/>
</dbReference>
<dbReference type="Proteomes" id="UP000451233">
    <property type="component" value="Unassembled WGS sequence"/>
</dbReference>
<protein>
    <submittedName>
        <fullName evidence="1">Four helix bundle protein</fullName>
    </submittedName>
</protein>
<dbReference type="SUPFAM" id="SSF158446">
    <property type="entry name" value="IVS-encoded protein-like"/>
    <property type="match status" value="1"/>
</dbReference>
<dbReference type="PANTHER" id="PTHR38471:SF2">
    <property type="entry name" value="FOUR HELIX BUNDLE PROTEIN"/>
    <property type="match status" value="1"/>
</dbReference>
<reference evidence="1 2" key="1">
    <citation type="submission" date="2019-11" db="EMBL/GenBank/DDBJ databases">
        <title>Pedobacter sp. HMF7056 Genome sequencing and assembly.</title>
        <authorList>
            <person name="Kang H."/>
            <person name="Kim H."/>
            <person name="Joh K."/>
        </authorList>
    </citation>
    <scope>NUCLEOTIDE SEQUENCE [LARGE SCALE GENOMIC DNA]</scope>
    <source>
        <strain evidence="1 2">HMF7056</strain>
    </source>
</reference>
<dbReference type="Pfam" id="PF05635">
    <property type="entry name" value="23S_rRNA_IVP"/>
    <property type="match status" value="1"/>
</dbReference>
<evidence type="ECO:0000313" key="2">
    <source>
        <dbReference type="Proteomes" id="UP000451233"/>
    </source>
</evidence>
<dbReference type="AlphaFoldDB" id="A0A7K1XSZ6"/>
<organism evidence="1 2">
    <name type="scientific">Hufsiella ginkgonis</name>
    <dbReference type="NCBI Taxonomy" id="2695274"/>
    <lineage>
        <taxon>Bacteria</taxon>
        <taxon>Pseudomonadati</taxon>
        <taxon>Bacteroidota</taxon>
        <taxon>Sphingobacteriia</taxon>
        <taxon>Sphingobacteriales</taxon>
        <taxon>Sphingobacteriaceae</taxon>
        <taxon>Hufsiella</taxon>
    </lineage>
</organism>
<dbReference type="PANTHER" id="PTHR38471">
    <property type="entry name" value="FOUR HELIX BUNDLE PROTEIN"/>
    <property type="match status" value="1"/>
</dbReference>
<dbReference type="CDD" id="cd16377">
    <property type="entry name" value="23S_rRNA_IVP_like"/>
    <property type="match status" value="1"/>
</dbReference>
<sequence length="129" mass="14611">MKPHQEMEVWKRSFGFVKVIYVETAKFPKSELYGLTSQMRRASASIPVNIAEGCARKSDKELLQFLHISLGSASELDALVLLSAELGLITKERCGIIIHDLDFIYKLLIGFINSVKKRINNAKETDNRK</sequence>
<dbReference type="EMBL" id="WVHS01000001">
    <property type="protein sequence ID" value="MXV14040.1"/>
    <property type="molecule type" value="Genomic_DNA"/>
</dbReference>
<accession>A0A7K1XSZ6</accession>